<protein>
    <submittedName>
        <fullName evidence="1">Uncharacterized protein</fullName>
    </submittedName>
</protein>
<evidence type="ECO:0000313" key="1">
    <source>
        <dbReference type="EMBL" id="EAQ81020.1"/>
    </source>
</evidence>
<reference evidence="1 2" key="1">
    <citation type="submission" date="2006-02" db="EMBL/GenBank/DDBJ databases">
        <authorList>
            <person name="Amann R."/>
            <person name="Ferriera S."/>
            <person name="Johnson J."/>
            <person name="Kravitz S."/>
            <person name="Halpern A."/>
            <person name="Remington K."/>
            <person name="Beeson K."/>
            <person name="Tran B."/>
            <person name="Rogers Y.-H."/>
            <person name="Friedman R."/>
            <person name="Venter J.C."/>
        </authorList>
    </citation>
    <scope>NUCLEOTIDE SEQUENCE [LARGE SCALE GENOMIC DNA]</scope>
    <source>
        <strain evidence="1 2">DSM 3645</strain>
    </source>
</reference>
<proteinExistence type="predicted"/>
<dbReference type="Proteomes" id="UP000004358">
    <property type="component" value="Unassembled WGS sequence"/>
</dbReference>
<organism evidence="1 2">
    <name type="scientific">Blastopirellula marina DSM 3645</name>
    <dbReference type="NCBI Taxonomy" id="314230"/>
    <lineage>
        <taxon>Bacteria</taxon>
        <taxon>Pseudomonadati</taxon>
        <taxon>Planctomycetota</taxon>
        <taxon>Planctomycetia</taxon>
        <taxon>Pirellulales</taxon>
        <taxon>Pirellulaceae</taxon>
        <taxon>Blastopirellula</taxon>
    </lineage>
</organism>
<dbReference type="EMBL" id="AANZ01000006">
    <property type="protein sequence ID" value="EAQ81020.1"/>
    <property type="molecule type" value="Genomic_DNA"/>
</dbReference>
<dbReference type="STRING" id="314230.DSM3645_20652"/>
<dbReference type="AlphaFoldDB" id="A3ZQT0"/>
<dbReference type="HOGENOM" id="CLU_1451810_0_0_0"/>
<accession>A3ZQT0</accession>
<sequence>MGPLLPSILAAQVLQLPEWRTYSNSSSYLIPDRGAVYGGGVLRRAETSSEGGTPFLPSNRSAAVRTGATSTSASAWIHRPPDWALPHAQQQPAGDDKSLRMIGAADVNQAAPGSLAAIRRQLSAADAAANQKAVRYADMAEDCIQQGKTNIAKLFLQSAISTARGDYQARLKQRLVQISETSTAKR</sequence>
<evidence type="ECO:0000313" key="2">
    <source>
        <dbReference type="Proteomes" id="UP000004358"/>
    </source>
</evidence>
<gene>
    <name evidence="1" type="ORF">DSM3645_20652</name>
</gene>
<comment type="caution">
    <text evidence="1">The sequence shown here is derived from an EMBL/GenBank/DDBJ whole genome shotgun (WGS) entry which is preliminary data.</text>
</comment>
<name>A3ZQT0_9BACT</name>